<proteinExistence type="inferred from homology"/>
<reference evidence="6" key="1">
    <citation type="submission" date="2020-06" db="EMBL/GenBank/DDBJ databases">
        <title>Analysis procedures for assessing recovery of high quality, complete, closed genomes from Nanopore long read metagenome sequencing.</title>
        <authorList>
            <person name="Bessarab I."/>
            <person name="Arumugam K."/>
            <person name="Haryono M."/>
            <person name="Liu X."/>
            <person name="Roy S."/>
            <person name="Zuniga-Montanez R.E."/>
            <person name="Qiu G."/>
            <person name="Drautz-Moses D.I."/>
            <person name="Law Y.Y."/>
            <person name="Wuertz S."/>
            <person name="Lauro F.M."/>
            <person name="Huson D.H."/>
            <person name="Williams R.B."/>
        </authorList>
    </citation>
    <scope>NUCLEOTIDE SEQUENCE [LARGE SCALE GENOMIC DNA]</scope>
    <source>
        <strain evidence="6">SSD2</strain>
    </source>
</reference>
<comment type="function">
    <text evidence="4">Methylates ribosomal protein uL3 on a specific glutamine residue.</text>
</comment>
<dbReference type="PANTHER" id="PTHR47806:SF1">
    <property type="entry name" value="RIBOSOMAL PROTEIN UL3 GLUTAMINE METHYLTRANSFERASE"/>
    <property type="match status" value="1"/>
</dbReference>
<dbReference type="InterPro" id="IPR029063">
    <property type="entry name" value="SAM-dependent_MTases_sf"/>
</dbReference>
<accession>A0A7L6ARP4</accession>
<evidence type="ECO:0000313" key="6">
    <source>
        <dbReference type="EMBL" id="QLQ31758.1"/>
    </source>
</evidence>
<dbReference type="EC" id="2.1.1.298" evidence="4"/>
<dbReference type="EMBL" id="CP059265">
    <property type="protein sequence ID" value="QLQ31758.1"/>
    <property type="molecule type" value="Genomic_DNA"/>
</dbReference>
<dbReference type="GO" id="GO:0005829">
    <property type="term" value="C:cytosol"/>
    <property type="evidence" value="ECO:0007669"/>
    <property type="project" value="TreeGrafter"/>
</dbReference>
<comment type="similarity">
    <text evidence="4">Belongs to the protein N5-glutamine methyltransferase family. PrmB subfamily.</text>
</comment>
<dbReference type="PIRSF" id="PIRSF037167">
    <property type="entry name" value="Mtase_YfcB_prd"/>
    <property type="match status" value="1"/>
</dbReference>
<feature type="domain" description="Methyltransferase small" evidence="5">
    <location>
        <begin position="125"/>
        <end position="228"/>
    </location>
</feature>
<evidence type="ECO:0000313" key="7">
    <source>
        <dbReference type="Proteomes" id="UP000510621"/>
    </source>
</evidence>
<comment type="catalytic activity">
    <reaction evidence="4">
        <text>L-glutaminyl-[ribosomal protein uL3] + S-adenosyl-L-methionine = N(5)-methyl-L-glutaminyl-[ribosomal protein uL3] + S-adenosyl-L-homocysteine + H(+)</text>
        <dbReference type="Rhea" id="RHEA:45020"/>
        <dbReference type="Rhea" id="RHEA-COMP:11063"/>
        <dbReference type="Rhea" id="RHEA-COMP:11064"/>
        <dbReference type="ChEBI" id="CHEBI:15378"/>
        <dbReference type="ChEBI" id="CHEBI:30011"/>
        <dbReference type="ChEBI" id="CHEBI:57856"/>
        <dbReference type="ChEBI" id="CHEBI:59789"/>
        <dbReference type="ChEBI" id="CHEBI:61891"/>
        <dbReference type="EC" id="2.1.1.298"/>
    </reaction>
</comment>
<dbReference type="PANTHER" id="PTHR47806">
    <property type="entry name" value="50S RIBOSOMAL PROTEIN L3 GLUTAMINE METHYLTRANSFERASE"/>
    <property type="match status" value="1"/>
</dbReference>
<dbReference type="InterPro" id="IPR007848">
    <property type="entry name" value="Small_mtfrase_dom"/>
</dbReference>
<keyword evidence="6" id="KW-0687">Ribonucleoprotein</keyword>
<dbReference type="Gene3D" id="3.40.50.150">
    <property type="entry name" value="Vaccinia Virus protein VP39"/>
    <property type="match status" value="1"/>
</dbReference>
<dbReference type="PROSITE" id="PS00092">
    <property type="entry name" value="N6_MTASE"/>
    <property type="match status" value="1"/>
</dbReference>
<dbReference type="HAMAP" id="MF_02125">
    <property type="entry name" value="L3_methyltr_PrmB"/>
    <property type="match status" value="1"/>
</dbReference>
<evidence type="ECO:0000256" key="2">
    <source>
        <dbReference type="ARBA" id="ARBA00022679"/>
    </source>
</evidence>
<evidence type="ECO:0000256" key="1">
    <source>
        <dbReference type="ARBA" id="ARBA00022603"/>
    </source>
</evidence>
<dbReference type="InterPro" id="IPR017127">
    <property type="entry name" value="Ribosome_uL3_MTase"/>
</dbReference>
<dbReference type="GO" id="GO:0036009">
    <property type="term" value="F:protein-glutamine N-methyltransferase activity"/>
    <property type="evidence" value="ECO:0007669"/>
    <property type="project" value="UniProtKB-UniRule"/>
</dbReference>
<keyword evidence="6" id="KW-0689">Ribosomal protein</keyword>
<dbReference type="Gene3D" id="1.10.8.10">
    <property type="entry name" value="DNA helicase RuvA subunit, C-terminal domain"/>
    <property type="match status" value="1"/>
</dbReference>
<dbReference type="Proteomes" id="UP000510621">
    <property type="component" value="Chromosome"/>
</dbReference>
<evidence type="ECO:0000256" key="3">
    <source>
        <dbReference type="ARBA" id="ARBA00022691"/>
    </source>
</evidence>
<dbReference type="KEGG" id="this:HZT40_09325"/>
<dbReference type="NCBIfam" id="TIGR00536">
    <property type="entry name" value="hemK_fam"/>
    <property type="match status" value="1"/>
</dbReference>
<sequence>MDFDHTDLLTIKDYIRWGASRFAEAELSFTHGMASPLDEAAYLVLHTLHLPVDTPDLYFDSRLTGSERAAVADIIRQRVETRRPAAYLTHEGWFCNLPFYVDERVLIPRSPIAETIEKQFAPWIDPHETHHILDLCTGSGCIGIACAYAFPHAQVDLSDISEDALAVAQINIERHQLGGQAQAIQSDLFAHLQGRRYDIIVSNPPYVDAQDMAALTPEFLHEPAQLALASGADGLDHVHRILKGAAEHLTHHGILVVEVGNSQYALQAAYPDVLFHWLEFERGGDGVFLLTADQVRSWRADKPLLVRIVGSVTAAATVRVSSACPVIVVRVSGAGAAVIADIATCLLRARQTGQR</sequence>
<keyword evidence="2 4" id="KW-0808">Transferase</keyword>
<keyword evidence="7" id="KW-1185">Reference proteome</keyword>
<dbReference type="GO" id="GO:0003676">
    <property type="term" value="F:nucleic acid binding"/>
    <property type="evidence" value="ECO:0007669"/>
    <property type="project" value="InterPro"/>
</dbReference>
<organism evidence="6 7">
    <name type="scientific">Candidatus Thiothrix singaporensis</name>
    <dbReference type="NCBI Taxonomy" id="2799669"/>
    <lineage>
        <taxon>Bacteria</taxon>
        <taxon>Pseudomonadati</taxon>
        <taxon>Pseudomonadota</taxon>
        <taxon>Gammaproteobacteria</taxon>
        <taxon>Thiotrichales</taxon>
        <taxon>Thiotrichaceae</taxon>
        <taxon>Thiothrix</taxon>
    </lineage>
</organism>
<evidence type="ECO:0000259" key="5">
    <source>
        <dbReference type="Pfam" id="PF05175"/>
    </source>
</evidence>
<dbReference type="GO" id="GO:0005840">
    <property type="term" value="C:ribosome"/>
    <property type="evidence" value="ECO:0007669"/>
    <property type="project" value="UniProtKB-KW"/>
</dbReference>
<dbReference type="AlphaFoldDB" id="A0A7L6ARP4"/>
<evidence type="ECO:0000256" key="4">
    <source>
        <dbReference type="HAMAP-Rule" id="MF_02125"/>
    </source>
</evidence>
<dbReference type="Pfam" id="PF05175">
    <property type="entry name" value="MTS"/>
    <property type="match status" value="1"/>
</dbReference>
<dbReference type="GO" id="GO:0032259">
    <property type="term" value="P:methylation"/>
    <property type="evidence" value="ECO:0007669"/>
    <property type="project" value="UniProtKB-KW"/>
</dbReference>
<protein>
    <recommendedName>
        <fullName evidence="4">Ribosomal protein uL3 glutamine methyltransferase</fullName>
        <shortName evidence="4">uL3 MTase</shortName>
        <ecNumber evidence="4">2.1.1.298</ecNumber>
    </recommendedName>
    <alternativeName>
        <fullName evidence="4">N5-glutamine methyltransferase PrmB</fullName>
    </alternativeName>
</protein>
<dbReference type="InterPro" id="IPR002052">
    <property type="entry name" value="DNA_methylase_N6_adenine_CS"/>
</dbReference>
<name>A0A7L6ARP4_9GAMM</name>
<dbReference type="FunFam" id="3.40.50.150:FF:000042">
    <property type="entry name" value="50S ribosomal protein L3 glutamine methyltransferase"/>
    <property type="match status" value="1"/>
</dbReference>
<dbReference type="CDD" id="cd02440">
    <property type="entry name" value="AdoMet_MTases"/>
    <property type="match status" value="1"/>
</dbReference>
<dbReference type="InterPro" id="IPR004556">
    <property type="entry name" value="HemK-like"/>
</dbReference>
<gene>
    <name evidence="4 6" type="primary">prmB</name>
    <name evidence="6" type="ORF">HZT40_09325</name>
</gene>
<keyword evidence="1 4" id="KW-0489">Methyltransferase</keyword>
<dbReference type="NCBIfam" id="TIGR03533">
    <property type="entry name" value="L3_gln_methyl"/>
    <property type="match status" value="1"/>
</dbReference>
<dbReference type="SUPFAM" id="SSF53335">
    <property type="entry name" value="S-adenosyl-L-methionine-dependent methyltransferases"/>
    <property type="match status" value="1"/>
</dbReference>
<keyword evidence="3 4" id="KW-0949">S-adenosyl-L-methionine</keyword>